<dbReference type="RefSeq" id="WP_250826105.1">
    <property type="nucleotide sequence ID" value="NZ_JAMOIL010000002.1"/>
</dbReference>
<dbReference type="Gene3D" id="3.40.50.300">
    <property type="entry name" value="P-loop containing nucleotide triphosphate hydrolases"/>
    <property type="match status" value="1"/>
</dbReference>
<organism evidence="3 4">
    <name type="scientific">Nocardioides bruguierae</name>
    <dbReference type="NCBI Taxonomy" id="2945102"/>
    <lineage>
        <taxon>Bacteria</taxon>
        <taxon>Bacillati</taxon>
        <taxon>Actinomycetota</taxon>
        <taxon>Actinomycetes</taxon>
        <taxon>Propionibacteriales</taxon>
        <taxon>Nocardioidaceae</taxon>
        <taxon>Nocardioides</taxon>
    </lineage>
</organism>
<proteinExistence type="predicted"/>
<dbReference type="InterPro" id="IPR002586">
    <property type="entry name" value="CobQ/CobB/MinD/ParA_Nub-bd_dom"/>
</dbReference>
<dbReference type="InterPro" id="IPR050625">
    <property type="entry name" value="ParA/MinD_ATPase"/>
</dbReference>
<dbReference type="PANTHER" id="PTHR43384:SF13">
    <property type="entry name" value="SLR0110 PROTEIN"/>
    <property type="match status" value="1"/>
</dbReference>
<evidence type="ECO:0000313" key="3">
    <source>
        <dbReference type="EMBL" id="MCM0619228.1"/>
    </source>
</evidence>
<dbReference type="EMBL" id="JAMOIL010000002">
    <property type="protein sequence ID" value="MCM0619228.1"/>
    <property type="molecule type" value="Genomic_DNA"/>
</dbReference>
<sequence>MTIVVEKDAGLAGAIVAGLDERLVDRLGGVPGGVAALAGTDEVAAHLAQHPHETVVVLGASESLEDAVALAEAARVQRPWLGVVLLREKVDTATLTRALESGLRAVVDADDADGLAGAVERAHALGSALVPVAPPAPPVERHGQVVTVFSLKGGVGKSMVSTNLAVSLADRGHRVCVIDLDVACGDVAIMLRINPTATLADLQRVGTVDRSAVLSMLTEAEDGLSLMAAPTHPGQPVPPDDLGDVLRLLTAEFDVVVADTSGTFDDHALVALDHADQLVLVGTPDIPSLKSLKLATGTLDLLDLPRERRSLVLNRVEPKVGLTTAEVEETLGVPVTVAVPADREVVAVLNRTETMVRVRPGHSVSKALTQLADLVEAELVTSGETPATNRSERRGGRRRLRRKVS</sequence>
<dbReference type="GO" id="GO:0016887">
    <property type="term" value="F:ATP hydrolysis activity"/>
    <property type="evidence" value="ECO:0007669"/>
    <property type="project" value="TreeGrafter"/>
</dbReference>
<dbReference type="Pfam" id="PF01656">
    <property type="entry name" value="CbiA"/>
    <property type="match status" value="1"/>
</dbReference>
<dbReference type="SUPFAM" id="SSF52540">
    <property type="entry name" value="P-loop containing nucleoside triphosphate hydrolases"/>
    <property type="match status" value="1"/>
</dbReference>
<accession>A0A9X2D4L4</accession>
<protein>
    <submittedName>
        <fullName evidence="3">P-loop NTPase</fullName>
    </submittedName>
</protein>
<comment type="caution">
    <text evidence="3">The sequence shown here is derived from an EMBL/GenBank/DDBJ whole genome shotgun (WGS) entry which is preliminary data.</text>
</comment>
<feature type="compositionally biased region" description="Basic residues" evidence="1">
    <location>
        <begin position="395"/>
        <end position="405"/>
    </location>
</feature>
<dbReference type="AlphaFoldDB" id="A0A9X2D4L4"/>
<feature type="domain" description="CobQ/CobB/MinD/ParA nucleotide binding" evidence="2">
    <location>
        <begin position="146"/>
        <end position="351"/>
    </location>
</feature>
<dbReference type="GO" id="GO:0005524">
    <property type="term" value="F:ATP binding"/>
    <property type="evidence" value="ECO:0007669"/>
    <property type="project" value="TreeGrafter"/>
</dbReference>
<reference evidence="3" key="1">
    <citation type="submission" date="2022-05" db="EMBL/GenBank/DDBJ databases">
        <authorList>
            <person name="Tuo L."/>
        </authorList>
    </citation>
    <scope>NUCLEOTIDE SEQUENCE</scope>
    <source>
        <strain evidence="3">BSK12Z-4</strain>
    </source>
</reference>
<evidence type="ECO:0000259" key="2">
    <source>
        <dbReference type="Pfam" id="PF01656"/>
    </source>
</evidence>
<feature type="region of interest" description="Disordered" evidence="1">
    <location>
        <begin position="382"/>
        <end position="405"/>
    </location>
</feature>
<dbReference type="Proteomes" id="UP001139485">
    <property type="component" value="Unassembled WGS sequence"/>
</dbReference>
<evidence type="ECO:0000313" key="4">
    <source>
        <dbReference type="Proteomes" id="UP001139485"/>
    </source>
</evidence>
<dbReference type="GO" id="GO:0005829">
    <property type="term" value="C:cytosol"/>
    <property type="evidence" value="ECO:0007669"/>
    <property type="project" value="TreeGrafter"/>
</dbReference>
<dbReference type="InterPro" id="IPR027417">
    <property type="entry name" value="P-loop_NTPase"/>
</dbReference>
<keyword evidence="4" id="KW-1185">Reference proteome</keyword>
<dbReference type="PANTHER" id="PTHR43384">
    <property type="entry name" value="SEPTUM SITE-DETERMINING PROTEIN MIND HOMOLOG, CHLOROPLASTIC-RELATED"/>
    <property type="match status" value="1"/>
</dbReference>
<dbReference type="GO" id="GO:0009898">
    <property type="term" value="C:cytoplasmic side of plasma membrane"/>
    <property type="evidence" value="ECO:0007669"/>
    <property type="project" value="TreeGrafter"/>
</dbReference>
<name>A0A9X2D4L4_9ACTN</name>
<gene>
    <name evidence="3" type="ORF">M8330_02820</name>
</gene>
<dbReference type="GO" id="GO:0051782">
    <property type="term" value="P:negative regulation of cell division"/>
    <property type="evidence" value="ECO:0007669"/>
    <property type="project" value="TreeGrafter"/>
</dbReference>
<evidence type="ECO:0000256" key="1">
    <source>
        <dbReference type="SAM" id="MobiDB-lite"/>
    </source>
</evidence>